<organism evidence="2 3">
    <name type="scientific">Halospina denitrificans</name>
    <dbReference type="NCBI Taxonomy" id="332522"/>
    <lineage>
        <taxon>Bacteria</taxon>
        <taxon>Pseudomonadati</taxon>
        <taxon>Pseudomonadota</taxon>
        <taxon>Gammaproteobacteria</taxon>
        <taxon>Halospina</taxon>
    </lineage>
</organism>
<keyword evidence="3" id="KW-1185">Reference proteome</keyword>
<dbReference type="OrthoDB" id="5298498at2"/>
<evidence type="ECO:0000313" key="3">
    <source>
        <dbReference type="Proteomes" id="UP000295830"/>
    </source>
</evidence>
<dbReference type="Proteomes" id="UP000295830">
    <property type="component" value="Unassembled WGS sequence"/>
</dbReference>
<dbReference type="PANTHER" id="PTHR31527">
    <property type="entry name" value="RE64534P"/>
    <property type="match status" value="1"/>
</dbReference>
<proteinExistence type="predicted"/>
<name>A0A4R7JM55_9GAMM</name>
<dbReference type="Pfam" id="PF09347">
    <property type="entry name" value="DUF1989"/>
    <property type="match status" value="1"/>
</dbReference>
<gene>
    <name evidence="2" type="ORF">DES49_2576</name>
</gene>
<dbReference type="AlphaFoldDB" id="A0A4R7JM55"/>
<comment type="caution">
    <text evidence="2">The sequence shown here is derived from an EMBL/GenBank/DDBJ whole genome shotgun (WGS) entry which is preliminary data.</text>
</comment>
<feature type="domain" description="DUF1989" evidence="1">
    <location>
        <begin position="9"/>
        <end position="180"/>
    </location>
</feature>
<dbReference type="RefSeq" id="WP_133736809.1">
    <property type="nucleotide sequence ID" value="NZ_SOAX01000006.1"/>
</dbReference>
<reference evidence="2 3" key="1">
    <citation type="submission" date="2019-03" db="EMBL/GenBank/DDBJ databases">
        <title>Genomic Encyclopedia of Type Strains, Phase IV (KMG-IV): sequencing the most valuable type-strain genomes for metagenomic binning, comparative biology and taxonomic classification.</title>
        <authorList>
            <person name="Goeker M."/>
        </authorList>
    </citation>
    <scope>NUCLEOTIDE SEQUENCE [LARGE SCALE GENOMIC DNA]</scope>
    <source>
        <strain evidence="2 3">DSM 15505</strain>
    </source>
</reference>
<dbReference type="InterPro" id="IPR017792">
    <property type="entry name" value="UAAP1"/>
</dbReference>
<accession>A0A4R7JM55</accession>
<evidence type="ECO:0000259" key="1">
    <source>
        <dbReference type="Pfam" id="PF09347"/>
    </source>
</evidence>
<dbReference type="PANTHER" id="PTHR31527:SF0">
    <property type="entry name" value="RE64534P"/>
    <property type="match status" value="1"/>
</dbReference>
<dbReference type="EMBL" id="SOAX01000006">
    <property type="protein sequence ID" value="TDT38596.1"/>
    <property type="molecule type" value="Genomic_DNA"/>
</dbReference>
<dbReference type="NCBIfam" id="TIGR03425">
    <property type="entry name" value="urea_degr_2"/>
    <property type="match status" value="1"/>
</dbReference>
<protein>
    <recommendedName>
        <fullName evidence="1">DUF1989 domain-containing protein</fullName>
    </recommendedName>
</protein>
<evidence type="ECO:0000313" key="2">
    <source>
        <dbReference type="EMBL" id="TDT38596.1"/>
    </source>
</evidence>
<sequence>MTQPLYEYTVPRGHHWSFRMRRNRALRLTDVEGGGNLGMLIFNPELLLERYNAPDTMKAQQTFRLTQGNCLYSDMGRCLASIIQDDFGGHDSASGTLTRRACFERFGRWTFQEYMNEWCLSGEESFLTELAKYGLGERDLHANLNLFSRVETDEDGTMRYVDSHNRPGASVTLRFDMDALVILTTSPHPLNPAKNYPKKPIQVEFLKTDPVTADDECLNAHATSRRALENTRLYYLDDPVLFENAGGA</sequence>
<dbReference type="InterPro" id="IPR018959">
    <property type="entry name" value="DUF1989"/>
</dbReference>